<dbReference type="Proteomes" id="UP001603857">
    <property type="component" value="Unassembled WGS sequence"/>
</dbReference>
<comment type="caution">
    <text evidence="2">The sequence shown here is derived from an EMBL/GenBank/DDBJ whole genome shotgun (WGS) entry which is preliminary data.</text>
</comment>
<reference evidence="2 3" key="1">
    <citation type="submission" date="2024-08" db="EMBL/GenBank/DDBJ databases">
        <title>Insights into the chromosomal genome structure of Flemingia macrophylla.</title>
        <authorList>
            <person name="Ding Y."/>
            <person name="Zhao Y."/>
            <person name="Bi W."/>
            <person name="Wu M."/>
            <person name="Zhao G."/>
            <person name="Gong Y."/>
            <person name="Li W."/>
            <person name="Zhang P."/>
        </authorList>
    </citation>
    <scope>NUCLEOTIDE SEQUENCE [LARGE SCALE GENOMIC DNA]</scope>
    <source>
        <strain evidence="2">DYQJB</strain>
        <tissue evidence="2">Leaf</tissue>
    </source>
</reference>
<evidence type="ECO:0000313" key="3">
    <source>
        <dbReference type="Proteomes" id="UP001603857"/>
    </source>
</evidence>
<name>A0ABD1L0N3_9FABA</name>
<keyword evidence="3" id="KW-1185">Reference proteome</keyword>
<keyword evidence="1" id="KW-0732">Signal</keyword>
<evidence type="ECO:0000313" key="2">
    <source>
        <dbReference type="EMBL" id="KAL2317056.1"/>
    </source>
</evidence>
<gene>
    <name evidence="2" type="ORF">Fmac_030932</name>
</gene>
<dbReference type="AlphaFoldDB" id="A0ABD1L0N3"/>
<dbReference type="EMBL" id="JBGMDY010000011">
    <property type="protein sequence ID" value="KAL2317056.1"/>
    <property type="molecule type" value="Genomic_DNA"/>
</dbReference>
<feature type="signal peptide" evidence="1">
    <location>
        <begin position="1"/>
        <end position="27"/>
    </location>
</feature>
<proteinExistence type="predicted"/>
<protein>
    <submittedName>
        <fullName evidence="2">Uncharacterized protein</fullName>
    </submittedName>
</protein>
<sequence>MDCLDLVINLILFYSLIIDEIVSSAKCKMNELNEPWFPLQDEGNCNRLRIQVVKQMEAERVSTSKHRSTP</sequence>
<organism evidence="2 3">
    <name type="scientific">Flemingia macrophylla</name>
    <dbReference type="NCBI Taxonomy" id="520843"/>
    <lineage>
        <taxon>Eukaryota</taxon>
        <taxon>Viridiplantae</taxon>
        <taxon>Streptophyta</taxon>
        <taxon>Embryophyta</taxon>
        <taxon>Tracheophyta</taxon>
        <taxon>Spermatophyta</taxon>
        <taxon>Magnoliopsida</taxon>
        <taxon>eudicotyledons</taxon>
        <taxon>Gunneridae</taxon>
        <taxon>Pentapetalae</taxon>
        <taxon>rosids</taxon>
        <taxon>fabids</taxon>
        <taxon>Fabales</taxon>
        <taxon>Fabaceae</taxon>
        <taxon>Papilionoideae</taxon>
        <taxon>50 kb inversion clade</taxon>
        <taxon>NPAAA clade</taxon>
        <taxon>indigoferoid/millettioid clade</taxon>
        <taxon>Phaseoleae</taxon>
        <taxon>Flemingia</taxon>
    </lineage>
</organism>
<evidence type="ECO:0000256" key="1">
    <source>
        <dbReference type="SAM" id="SignalP"/>
    </source>
</evidence>
<feature type="chain" id="PRO_5044846616" evidence="1">
    <location>
        <begin position="28"/>
        <end position="70"/>
    </location>
</feature>
<accession>A0ABD1L0N3</accession>